<dbReference type="InterPro" id="IPR029787">
    <property type="entry name" value="Nucleotide_cyclase"/>
</dbReference>
<sequence length="264" mass="27983">MTSLRSIQIHYGGEFDRVLALLMVTAVLAFSLSRARRLLASAVAREQAVADLSLFFDESVASRITHSEAQVMAGQGELRQAAILFLDMRGFSEAAARLVPDELIALLGEYQGLLLPILKAHGGSIDKFMGDGILASFGAVSPDPAFAAQALRAVDAIWTAVGRWRAQRQAAGLPAPDVGAGLASGEVVFGIIGHGRRLEYTLIGDAVNLAAKLEKHNKVEHSRGLTTRTTYQLARAQGYAGSKELRAARRVGGVAAPLDLAVLG</sequence>
<dbReference type="Pfam" id="PF00211">
    <property type="entry name" value="Guanylate_cyc"/>
    <property type="match status" value="1"/>
</dbReference>
<dbReference type="Gene3D" id="3.30.70.1230">
    <property type="entry name" value="Nucleotide cyclase"/>
    <property type="match status" value="1"/>
</dbReference>
<dbReference type="SUPFAM" id="SSF55073">
    <property type="entry name" value="Nucleotide cyclase"/>
    <property type="match status" value="1"/>
</dbReference>
<gene>
    <name evidence="2" type="ORF">EV691_11526</name>
</gene>
<protein>
    <submittedName>
        <fullName evidence="2">Class 3 adenylate cyclase</fullName>
    </submittedName>
</protein>
<feature type="domain" description="Guanylate cyclase" evidence="1">
    <location>
        <begin position="82"/>
        <end position="214"/>
    </location>
</feature>
<comment type="caution">
    <text evidence="2">The sequence shown here is derived from an EMBL/GenBank/DDBJ whole genome shotgun (WGS) entry which is preliminary data.</text>
</comment>
<evidence type="ECO:0000259" key="1">
    <source>
        <dbReference type="PROSITE" id="PS50125"/>
    </source>
</evidence>
<dbReference type="CDD" id="cd07302">
    <property type="entry name" value="CHD"/>
    <property type="match status" value="1"/>
</dbReference>
<proteinExistence type="predicted"/>
<dbReference type="RefSeq" id="WP_207390140.1">
    <property type="nucleotide sequence ID" value="NZ_JBHLST010000015.1"/>
</dbReference>
<dbReference type="GO" id="GO:0004016">
    <property type="term" value="F:adenylate cyclase activity"/>
    <property type="evidence" value="ECO:0007669"/>
    <property type="project" value="UniProtKB-ARBA"/>
</dbReference>
<evidence type="ECO:0000313" key="2">
    <source>
        <dbReference type="EMBL" id="TCL29660.1"/>
    </source>
</evidence>
<dbReference type="AlphaFoldDB" id="A0A4R1PJ93"/>
<organism evidence="2 3">
    <name type="scientific">Azotobacter chroococcum</name>
    <dbReference type="NCBI Taxonomy" id="353"/>
    <lineage>
        <taxon>Bacteria</taxon>
        <taxon>Pseudomonadati</taxon>
        <taxon>Pseudomonadota</taxon>
        <taxon>Gammaproteobacteria</taxon>
        <taxon>Pseudomonadales</taxon>
        <taxon>Pseudomonadaceae</taxon>
        <taxon>Azotobacter</taxon>
    </lineage>
</organism>
<dbReference type="InterPro" id="IPR001054">
    <property type="entry name" value="A/G_cyclase"/>
</dbReference>
<name>A0A4R1PJ93_9GAMM</name>
<evidence type="ECO:0000313" key="3">
    <source>
        <dbReference type="Proteomes" id="UP000295169"/>
    </source>
</evidence>
<dbReference type="GO" id="GO:0035556">
    <property type="term" value="P:intracellular signal transduction"/>
    <property type="evidence" value="ECO:0007669"/>
    <property type="project" value="InterPro"/>
</dbReference>
<accession>A0A4R1PJ93</accession>
<dbReference type="SMART" id="SM00044">
    <property type="entry name" value="CYCc"/>
    <property type="match status" value="1"/>
</dbReference>
<reference evidence="2 3" key="1">
    <citation type="submission" date="2019-03" db="EMBL/GenBank/DDBJ databases">
        <title>Genomic Encyclopedia of Type Strains, Phase IV (KMG-IV): sequencing the most valuable type-strain genomes for metagenomic binning, comparative biology and taxonomic classification.</title>
        <authorList>
            <person name="Goeker M."/>
        </authorList>
    </citation>
    <scope>NUCLEOTIDE SEQUENCE [LARGE SCALE GENOMIC DNA]</scope>
    <source>
        <strain evidence="2 3">DSM 2286</strain>
    </source>
</reference>
<dbReference type="PANTHER" id="PTHR43081">
    <property type="entry name" value="ADENYLATE CYCLASE, TERMINAL-DIFFERENTIATION SPECIFIC-RELATED"/>
    <property type="match status" value="1"/>
</dbReference>
<dbReference type="PROSITE" id="PS50125">
    <property type="entry name" value="GUANYLATE_CYCLASE_2"/>
    <property type="match status" value="1"/>
</dbReference>
<dbReference type="Proteomes" id="UP000295169">
    <property type="component" value="Unassembled WGS sequence"/>
</dbReference>
<dbReference type="EMBL" id="SMMU01000015">
    <property type="protein sequence ID" value="TCL29660.1"/>
    <property type="molecule type" value="Genomic_DNA"/>
</dbReference>
<dbReference type="InterPro" id="IPR050697">
    <property type="entry name" value="Adenylyl/Guanylyl_Cyclase_3/4"/>
</dbReference>
<dbReference type="GO" id="GO:0009190">
    <property type="term" value="P:cyclic nucleotide biosynthetic process"/>
    <property type="evidence" value="ECO:0007669"/>
    <property type="project" value="InterPro"/>
</dbReference>
<dbReference type="PANTHER" id="PTHR43081:SF1">
    <property type="entry name" value="ADENYLATE CYCLASE, TERMINAL-DIFFERENTIATION SPECIFIC"/>
    <property type="match status" value="1"/>
</dbReference>